<evidence type="ECO:0000256" key="1">
    <source>
        <dbReference type="ARBA" id="ARBA00022578"/>
    </source>
</evidence>
<dbReference type="PROSITE" id="PS50994">
    <property type="entry name" value="INTEGRASE"/>
    <property type="match status" value="1"/>
</dbReference>
<organism evidence="5 6">
    <name type="scientific">Reticulibacter mediterranei</name>
    <dbReference type="NCBI Taxonomy" id="2778369"/>
    <lineage>
        <taxon>Bacteria</taxon>
        <taxon>Bacillati</taxon>
        <taxon>Chloroflexota</taxon>
        <taxon>Ktedonobacteria</taxon>
        <taxon>Ktedonobacterales</taxon>
        <taxon>Reticulibacteraceae</taxon>
        <taxon>Reticulibacter</taxon>
    </lineage>
</organism>
<dbReference type="PANTHER" id="PTHR35528:SF3">
    <property type="entry name" value="BLL1675 PROTEIN"/>
    <property type="match status" value="1"/>
</dbReference>
<evidence type="ECO:0000256" key="2">
    <source>
        <dbReference type="ARBA" id="ARBA00023125"/>
    </source>
</evidence>
<sequence length="261" mass="30486">MVKQQPFKWRHFEAEIILVCVRWYLRYALSYRDLEELMLERGLHVDHTTIYRWVQRYAPELEKRCRPHLKETTDSWRVDETYVKVKKVWMYLYRAVDSQGNTLEFLLSPRRDAETAKSFFYKALYVSASPTPPVCLIEGKPTQSTAPVGLDPTIQTPRVINADKHAAYPKAIADLKTVGILPQQVELRQAKYLNNLIERDHRFIKRLTKPGMGFFSFETASRTLQGYEIMNMVRKGQMHNVKKGDIRSQVIFIAKLFGVAS</sequence>
<dbReference type="NCBIfam" id="NF033587">
    <property type="entry name" value="transpos_IS6"/>
    <property type="match status" value="1"/>
</dbReference>
<feature type="domain" description="Integrase catalytic" evidence="4">
    <location>
        <begin position="63"/>
        <end position="255"/>
    </location>
</feature>
<evidence type="ECO:0000313" key="6">
    <source>
        <dbReference type="Proteomes" id="UP000597444"/>
    </source>
</evidence>
<evidence type="ECO:0000313" key="5">
    <source>
        <dbReference type="EMBL" id="GHP00372.1"/>
    </source>
</evidence>
<dbReference type="GO" id="GO:0015074">
    <property type="term" value="P:DNA integration"/>
    <property type="evidence" value="ECO:0007669"/>
    <property type="project" value="InterPro"/>
</dbReference>
<accession>A0A8J3J444</accession>
<dbReference type="GO" id="GO:0032196">
    <property type="term" value="P:transposition"/>
    <property type="evidence" value="ECO:0007669"/>
    <property type="project" value="UniProtKB-KW"/>
</dbReference>
<dbReference type="Proteomes" id="UP000597444">
    <property type="component" value="Unassembled WGS sequence"/>
</dbReference>
<keyword evidence="3" id="KW-0233">DNA recombination</keyword>
<dbReference type="InterPro" id="IPR047930">
    <property type="entry name" value="Transpos_IS6"/>
</dbReference>
<keyword evidence="6" id="KW-1185">Reference proteome</keyword>
<dbReference type="RefSeq" id="WP_220210891.1">
    <property type="nucleotide sequence ID" value="NZ_BNJK01000002.1"/>
</dbReference>
<protein>
    <submittedName>
        <fullName evidence="5">IS6 family transposase</fullName>
    </submittedName>
</protein>
<evidence type="ECO:0000259" key="4">
    <source>
        <dbReference type="PROSITE" id="PS50994"/>
    </source>
</evidence>
<name>A0A8J3J444_9CHLR</name>
<dbReference type="InterPro" id="IPR032874">
    <property type="entry name" value="DDE_dom"/>
</dbReference>
<dbReference type="InterPro" id="IPR001584">
    <property type="entry name" value="Integrase_cat-core"/>
</dbReference>
<keyword evidence="2" id="KW-0238">DNA-binding</keyword>
<reference evidence="5" key="1">
    <citation type="submission" date="2020-10" db="EMBL/GenBank/DDBJ databases">
        <title>Taxonomic study of unclassified bacteria belonging to the class Ktedonobacteria.</title>
        <authorList>
            <person name="Yabe S."/>
            <person name="Wang C.M."/>
            <person name="Zheng Y."/>
            <person name="Sakai Y."/>
            <person name="Cavaletti L."/>
            <person name="Monciardini P."/>
            <person name="Donadio S."/>
        </authorList>
    </citation>
    <scope>NUCLEOTIDE SEQUENCE</scope>
    <source>
        <strain evidence="5">ID150040</strain>
    </source>
</reference>
<gene>
    <name evidence="5" type="ORF">KSF_104190</name>
</gene>
<proteinExistence type="predicted"/>
<comment type="caution">
    <text evidence="5">The sequence shown here is derived from an EMBL/GenBank/DDBJ whole genome shotgun (WGS) entry which is preliminary data.</text>
</comment>
<keyword evidence="1" id="KW-0815">Transposition</keyword>
<dbReference type="AlphaFoldDB" id="A0A8J3J444"/>
<dbReference type="PANTHER" id="PTHR35528">
    <property type="entry name" value="BLL1675 PROTEIN"/>
    <property type="match status" value="1"/>
</dbReference>
<dbReference type="InterPro" id="IPR052183">
    <property type="entry name" value="IS_Transposase"/>
</dbReference>
<evidence type="ECO:0000256" key="3">
    <source>
        <dbReference type="ARBA" id="ARBA00023172"/>
    </source>
</evidence>
<dbReference type="Pfam" id="PF13610">
    <property type="entry name" value="DDE_Tnp_IS240"/>
    <property type="match status" value="2"/>
</dbReference>
<dbReference type="GO" id="GO:0003677">
    <property type="term" value="F:DNA binding"/>
    <property type="evidence" value="ECO:0007669"/>
    <property type="project" value="UniProtKB-KW"/>
</dbReference>
<dbReference type="EMBL" id="BNJK01000002">
    <property type="protein sequence ID" value="GHP00372.1"/>
    <property type="molecule type" value="Genomic_DNA"/>
</dbReference>
<dbReference type="GO" id="GO:0006310">
    <property type="term" value="P:DNA recombination"/>
    <property type="evidence" value="ECO:0007669"/>
    <property type="project" value="UniProtKB-KW"/>
</dbReference>